<accession>A0A1J8Q2X2</accession>
<dbReference type="InterPro" id="IPR000210">
    <property type="entry name" value="BTB/POZ_dom"/>
</dbReference>
<evidence type="ECO:0000313" key="3">
    <source>
        <dbReference type="Proteomes" id="UP000183567"/>
    </source>
</evidence>
<organism evidence="2 3">
    <name type="scientific">Rhizopogon vesiculosus</name>
    <dbReference type="NCBI Taxonomy" id="180088"/>
    <lineage>
        <taxon>Eukaryota</taxon>
        <taxon>Fungi</taxon>
        <taxon>Dikarya</taxon>
        <taxon>Basidiomycota</taxon>
        <taxon>Agaricomycotina</taxon>
        <taxon>Agaricomycetes</taxon>
        <taxon>Agaricomycetidae</taxon>
        <taxon>Boletales</taxon>
        <taxon>Suillineae</taxon>
        <taxon>Rhizopogonaceae</taxon>
        <taxon>Rhizopogon</taxon>
    </lineage>
</organism>
<dbReference type="InterPro" id="IPR044714">
    <property type="entry name" value="AtSIBP1-like"/>
</dbReference>
<proteinExistence type="predicted"/>
<dbReference type="OrthoDB" id="3357985at2759"/>
<dbReference type="PANTHER" id="PTHR46672">
    <property type="entry name" value="OS08G0495500 PROTEIN-RELATED"/>
    <property type="match status" value="1"/>
</dbReference>
<sequence>MHLEYKSPRCNRPVFQNTTFAPSKRSASCWLYCSAQAQSKGYPTAISANPTFNSLADTKLEAVLEAARKYDMGRTLSRARDLVMAQFPSADPLELYVLSYKFGWQHHAQAAAARTLEIKDLGIPKCECASLQDITGLDYQRLLIYHHECGVAAQAVPWSLLWVMPEPSDMCMWTCTRQACRSPLNFSKNIFLIVKKGCVITSWFDEYVVSTRMELLARPCESTLYESESYDRAVGKAVTCSECLPNAVVHMAKFRSLIAAEVTQKEDHQVLLARGVSSLIIMSQTEEISSSPTAQAPFDNPDCDIILRSSDGVNFHVFKLVLSLVSPLFEGMFTLPQSQSDASSVPVIPMTESSTTLNSLLLLCYPAATPTFNCLDDAKVVLEAAKKYDMGEALSRASDLVMAQFLQTESLKLYALSCRFGWKHHAQTAAAQSILMKNLEDPTSYWFAGIRDITALDYHRLIVYRYQCGVAAGAVGKSLDWLDPSLSNTMQKCSKSGACRSMSGRTSQIAMVGKLKFAPWFDEYLTSSGKELCSRPCESTIWESTSYSHAIVKAQDCTDCRITVIDSMDRFRTLYIDQVKKVVAMVGSTTPTHSHLLMYYFRSAHDLPRDDCITVLNGYRITAAYLTPHWAHLSLTMSEAEKTSTANAPFDNLANCDIILRSADGVNFHVFKLILSLVSPVFQGMFMLPQGISQPDASSVPIVPMAESSTTLESLLLLCYPAATPTFDSLDDVKAVLEAARKYVMITALGRAKDLVFTQFLPTDSLGLYALSCMFGWQQHARMAAIRTLEINLKDLGRPGGEFAGMRDISAFDYHKLLVYHYECGIAAQAVGESLSWLKWSFNLEMCMWKCGSVRGCKSARMLHIGKLGEQLITPWFDEYLVSSGKELYARPCESILSESAAYNRAINKALACSYCRGTVVDNMDKFRTLYVAQVKKMVANVSPPTYQDSESSSDLKLTLIL</sequence>
<dbReference type="Gene3D" id="3.30.710.10">
    <property type="entry name" value="Potassium Channel Kv1.1, Chain A"/>
    <property type="match status" value="2"/>
</dbReference>
<feature type="domain" description="BTB" evidence="1">
    <location>
        <begin position="303"/>
        <end position="365"/>
    </location>
</feature>
<dbReference type="SMART" id="SM00225">
    <property type="entry name" value="BTB"/>
    <property type="match status" value="2"/>
</dbReference>
<dbReference type="SUPFAM" id="SSF54695">
    <property type="entry name" value="POZ domain"/>
    <property type="match status" value="2"/>
</dbReference>
<dbReference type="Pfam" id="PF00651">
    <property type="entry name" value="BTB"/>
    <property type="match status" value="2"/>
</dbReference>
<dbReference type="STRING" id="180088.A0A1J8Q2X2"/>
<gene>
    <name evidence="2" type="ORF">AZE42_02228</name>
</gene>
<dbReference type="AlphaFoldDB" id="A0A1J8Q2X2"/>
<dbReference type="PROSITE" id="PS50097">
    <property type="entry name" value="BTB"/>
    <property type="match status" value="2"/>
</dbReference>
<reference evidence="2 3" key="1">
    <citation type="submission" date="2016-03" db="EMBL/GenBank/DDBJ databases">
        <title>Comparative genomics of the ectomycorrhizal sister species Rhizopogon vinicolor and Rhizopogon vesiculosus (Basidiomycota: Boletales) reveals a divergence of the mating type B locus.</title>
        <authorList>
            <person name="Mujic A.B."/>
            <person name="Kuo A."/>
            <person name="Tritt A."/>
            <person name="Lipzen A."/>
            <person name="Chen C."/>
            <person name="Johnson J."/>
            <person name="Sharma A."/>
            <person name="Barry K."/>
            <person name="Grigoriev I.V."/>
            <person name="Spatafora J.W."/>
        </authorList>
    </citation>
    <scope>NUCLEOTIDE SEQUENCE [LARGE SCALE GENOMIC DNA]</scope>
    <source>
        <strain evidence="2 3">AM-OR11-056</strain>
    </source>
</reference>
<protein>
    <recommendedName>
        <fullName evidence="1">BTB domain-containing protein</fullName>
    </recommendedName>
</protein>
<evidence type="ECO:0000259" key="1">
    <source>
        <dbReference type="PROSITE" id="PS50097"/>
    </source>
</evidence>
<feature type="domain" description="BTB" evidence="1">
    <location>
        <begin position="656"/>
        <end position="728"/>
    </location>
</feature>
<evidence type="ECO:0000313" key="2">
    <source>
        <dbReference type="EMBL" id="OJA08081.1"/>
    </source>
</evidence>
<keyword evidence="3" id="KW-1185">Reference proteome</keyword>
<comment type="caution">
    <text evidence="2">The sequence shown here is derived from an EMBL/GenBank/DDBJ whole genome shotgun (WGS) entry which is preliminary data.</text>
</comment>
<dbReference type="Proteomes" id="UP000183567">
    <property type="component" value="Unassembled WGS sequence"/>
</dbReference>
<name>A0A1J8Q2X2_9AGAM</name>
<dbReference type="InterPro" id="IPR011333">
    <property type="entry name" value="SKP1/BTB/POZ_sf"/>
</dbReference>
<dbReference type="EMBL" id="LVVM01006436">
    <property type="protein sequence ID" value="OJA08081.1"/>
    <property type="molecule type" value="Genomic_DNA"/>
</dbReference>